<proteinExistence type="predicted"/>
<dbReference type="Pfam" id="PF21049">
    <property type="entry name" value="CFA69_ARM_rpt"/>
    <property type="match status" value="1"/>
</dbReference>
<dbReference type="OrthoDB" id="191673at2759"/>
<evidence type="ECO:0000313" key="3">
    <source>
        <dbReference type="Proteomes" id="UP000597762"/>
    </source>
</evidence>
<dbReference type="InterPro" id="IPR048732">
    <property type="entry name" value="CFA69"/>
</dbReference>
<dbReference type="GO" id="GO:0097730">
    <property type="term" value="C:non-motile cilium"/>
    <property type="evidence" value="ECO:0007669"/>
    <property type="project" value="TreeGrafter"/>
</dbReference>
<sequence length="357" mass="41180">MLTHFLKTDSKVINSGQGFHSLLLATVDCVWCSVIGCTLSENYFLENEGCFLLLDLLEICSQDMQQNVLGCLLDLCCENPQTVKHILTWKGSKENVSAPHFFCKMWREEERQMGVRRQPSGAIADPDYPLMGCLQMESGFYPQSACCASQAIVDVVENMRGKIYCFFCKLGFDDLPGLQMIDHITLVIIEKYLTFKSGEVWIEIVKELELENVEPLKDDKAVCDALLQRVKECCQLNMQFQLKLIESQKNMDALDEQELYAEIRENNRQKEMNQNSWAEFVSRTSSYNLLKAAKLRQDLSIDLSRLQKIYRNEKFFHNITMPKLGTTVFSGFHVQIEKITPLHMQHQIKENGEEKEQ</sequence>
<reference evidence="2" key="1">
    <citation type="submission" date="2021-01" db="EMBL/GenBank/DDBJ databases">
        <authorList>
            <person name="Li R."/>
            <person name="Bekaert M."/>
        </authorList>
    </citation>
    <scope>NUCLEOTIDE SEQUENCE</scope>
    <source>
        <strain evidence="2">Farmed</strain>
    </source>
</reference>
<evidence type="ECO:0000259" key="1">
    <source>
        <dbReference type="Pfam" id="PF21049"/>
    </source>
</evidence>
<accession>A0A812EPR7</accession>
<keyword evidence="3" id="KW-1185">Reference proteome</keyword>
<dbReference type="AlphaFoldDB" id="A0A812EPR7"/>
<feature type="domain" description="Cilia- and flagella-associated protein 69 ARM repeats" evidence="1">
    <location>
        <begin position="1"/>
        <end position="204"/>
    </location>
</feature>
<dbReference type="InterPro" id="IPR048733">
    <property type="entry name" value="CFA69_ARM_dom"/>
</dbReference>
<dbReference type="EMBL" id="CAHIKZ030005488">
    <property type="protein sequence ID" value="CAE1326820.1"/>
    <property type="molecule type" value="Genomic_DNA"/>
</dbReference>
<keyword evidence="2" id="KW-0282">Flagellum</keyword>
<dbReference type="GO" id="GO:1902093">
    <property type="term" value="P:positive regulation of flagellated sperm motility"/>
    <property type="evidence" value="ECO:0007669"/>
    <property type="project" value="TreeGrafter"/>
</dbReference>
<evidence type="ECO:0000313" key="2">
    <source>
        <dbReference type="EMBL" id="CAE1326820.1"/>
    </source>
</evidence>
<organism evidence="2 3">
    <name type="scientific">Acanthosepion pharaonis</name>
    <name type="common">Pharaoh cuttlefish</name>
    <name type="synonym">Sepia pharaonis</name>
    <dbReference type="NCBI Taxonomy" id="158019"/>
    <lineage>
        <taxon>Eukaryota</taxon>
        <taxon>Metazoa</taxon>
        <taxon>Spiralia</taxon>
        <taxon>Lophotrochozoa</taxon>
        <taxon>Mollusca</taxon>
        <taxon>Cephalopoda</taxon>
        <taxon>Coleoidea</taxon>
        <taxon>Decapodiformes</taxon>
        <taxon>Sepiida</taxon>
        <taxon>Sepiina</taxon>
        <taxon>Sepiidae</taxon>
        <taxon>Acanthosepion</taxon>
    </lineage>
</organism>
<dbReference type="Proteomes" id="UP000597762">
    <property type="component" value="Unassembled WGS sequence"/>
</dbReference>
<keyword evidence="2" id="KW-0969">Cilium</keyword>
<name>A0A812EPR7_ACAPH</name>
<dbReference type="GO" id="GO:0097225">
    <property type="term" value="C:sperm midpiece"/>
    <property type="evidence" value="ECO:0007669"/>
    <property type="project" value="TreeGrafter"/>
</dbReference>
<gene>
    <name evidence="2" type="ORF">SPHA_76398</name>
</gene>
<keyword evidence="2" id="KW-0966">Cell projection</keyword>
<dbReference type="PANTHER" id="PTHR14716:SF0">
    <property type="entry name" value="CILIA- AND FLAGELLA-ASSOCIATED PROTEIN 69"/>
    <property type="match status" value="1"/>
</dbReference>
<protein>
    <submittedName>
        <fullName evidence="2">Cilia- and flagella-associated protein 69</fullName>
    </submittedName>
</protein>
<comment type="caution">
    <text evidence="2">The sequence shown here is derived from an EMBL/GenBank/DDBJ whole genome shotgun (WGS) entry which is preliminary data.</text>
</comment>
<dbReference type="PANTHER" id="PTHR14716">
    <property type="entry name" value="CILIA- AND FLAGELLA-ASSOCIATED PROTEIN 69"/>
    <property type="match status" value="1"/>
</dbReference>